<keyword evidence="5 6" id="KW-0472">Membrane</keyword>
<dbReference type="EMBL" id="FNBE01000001">
    <property type="protein sequence ID" value="SDE60631.1"/>
    <property type="molecule type" value="Genomic_DNA"/>
</dbReference>
<feature type="transmembrane region" description="Helical" evidence="6">
    <location>
        <begin position="108"/>
        <end position="130"/>
    </location>
</feature>
<keyword evidence="9" id="KW-1185">Reference proteome</keyword>
<proteinExistence type="inferred from homology"/>
<dbReference type="GO" id="GO:0005886">
    <property type="term" value="C:plasma membrane"/>
    <property type="evidence" value="ECO:0007669"/>
    <property type="project" value="UniProtKB-SubCell"/>
</dbReference>
<comment type="similarity">
    <text evidence="6">Belongs to the binding-protein-dependent transport system permease family.</text>
</comment>
<feature type="transmembrane region" description="Helical" evidence="6">
    <location>
        <begin position="189"/>
        <end position="215"/>
    </location>
</feature>
<feature type="transmembrane region" description="Helical" evidence="6">
    <location>
        <begin position="72"/>
        <end position="96"/>
    </location>
</feature>
<name>A0A1G7EAC6_PSEOR</name>
<dbReference type="InterPro" id="IPR035906">
    <property type="entry name" value="MetI-like_sf"/>
</dbReference>
<evidence type="ECO:0000256" key="5">
    <source>
        <dbReference type="ARBA" id="ARBA00023136"/>
    </source>
</evidence>
<organism evidence="8 9">
    <name type="scientific">Pseudonocardia oroxyli</name>
    <dbReference type="NCBI Taxonomy" id="366584"/>
    <lineage>
        <taxon>Bacteria</taxon>
        <taxon>Bacillati</taxon>
        <taxon>Actinomycetota</taxon>
        <taxon>Actinomycetes</taxon>
        <taxon>Pseudonocardiales</taxon>
        <taxon>Pseudonocardiaceae</taxon>
        <taxon>Pseudonocardia</taxon>
    </lineage>
</organism>
<keyword evidence="4 6" id="KW-1133">Transmembrane helix</keyword>
<dbReference type="Proteomes" id="UP000198967">
    <property type="component" value="Unassembled WGS sequence"/>
</dbReference>
<dbReference type="OrthoDB" id="9801163at2"/>
<dbReference type="PROSITE" id="PS50928">
    <property type="entry name" value="ABC_TM1"/>
    <property type="match status" value="1"/>
</dbReference>
<evidence type="ECO:0000256" key="1">
    <source>
        <dbReference type="ARBA" id="ARBA00004141"/>
    </source>
</evidence>
<dbReference type="InterPro" id="IPR000515">
    <property type="entry name" value="MetI-like"/>
</dbReference>
<dbReference type="AlphaFoldDB" id="A0A1G7EAC6"/>
<dbReference type="PANTHER" id="PTHR30177:SF4">
    <property type="entry name" value="OSMOPROTECTANT IMPORT PERMEASE PROTEIN OSMW"/>
    <property type="match status" value="1"/>
</dbReference>
<dbReference type="STRING" id="366584.SAMN05216377_101314"/>
<dbReference type="RefSeq" id="WP_093075404.1">
    <property type="nucleotide sequence ID" value="NZ_FNBE01000001.1"/>
</dbReference>
<sequence length="268" mass="28030">MTAVAEGLAGVSETRAVPPRASVASRSDRLRLFIQPVAVVVLVAAVVIWALSSDLNANERETLNLPTILELTGQHILITLVVSVLVVVIAVPLGVALTRPALKWLSPVFLAVANIGQAAPALGVIVLFFLWSGIEGLWAVAIPLIFYTLLPVLRNTMVGIQQVDRSLIDAGRGIGMSASGVLLRVELPLAVPLILAGLRTALVLAVGTATLAFFVNGGGLGELIDTGYKLQLNSVMYVGAVLAIGLALLVDWLGGMAELWLAPKGAEQ</sequence>
<keyword evidence="2 6" id="KW-0813">Transport</keyword>
<reference evidence="8 9" key="1">
    <citation type="submission" date="2016-10" db="EMBL/GenBank/DDBJ databases">
        <authorList>
            <person name="de Groot N.N."/>
        </authorList>
    </citation>
    <scope>NUCLEOTIDE SEQUENCE [LARGE SCALE GENOMIC DNA]</scope>
    <source>
        <strain evidence="8 9">CGMCC 4.3143</strain>
    </source>
</reference>
<evidence type="ECO:0000259" key="7">
    <source>
        <dbReference type="PROSITE" id="PS50928"/>
    </source>
</evidence>
<dbReference type="PANTHER" id="PTHR30177">
    <property type="entry name" value="GLYCINE BETAINE/L-PROLINE TRANSPORT SYSTEM PERMEASE PROTEIN PROW"/>
    <property type="match status" value="1"/>
</dbReference>
<dbReference type="Gene3D" id="1.10.3720.10">
    <property type="entry name" value="MetI-like"/>
    <property type="match status" value="1"/>
</dbReference>
<protein>
    <submittedName>
        <fullName evidence="8">Osmoprotectant transport system permease protein</fullName>
    </submittedName>
</protein>
<dbReference type="GO" id="GO:0031460">
    <property type="term" value="P:glycine betaine transport"/>
    <property type="evidence" value="ECO:0007669"/>
    <property type="project" value="TreeGrafter"/>
</dbReference>
<dbReference type="InterPro" id="IPR051204">
    <property type="entry name" value="ABC_transp_perm/SBD"/>
</dbReference>
<keyword evidence="3 6" id="KW-0812">Transmembrane</keyword>
<feature type="transmembrane region" description="Helical" evidence="6">
    <location>
        <begin position="136"/>
        <end position="153"/>
    </location>
</feature>
<evidence type="ECO:0000256" key="6">
    <source>
        <dbReference type="RuleBase" id="RU363032"/>
    </source>
</evidence>
<dbReference type="CDD" id="cd06261">
    <property type="entry name" value="TM_PBP2"/>
    <property type="match status" value="1"/>
</dbReference>
<accession>A0A1G7EAC6</accession>
<feature type="transmembrane region" description="Helical" evidence="6">
    <location>
        <begin position="32"/>
        <end position="52"/>
    </location>
</feature>
<feature type="transmembrane region" description="Helical" evidence="6">
    <location>
        <begin position="235"/>
        <end position="254"/>
    </location>
</feature>
<dbReference type="Pfam" id="PF00528">
    <property type="entry name" value="BPD_transp_1"/>
    <property type="match status" value="1"/>
</dbReference>
<feature type="domain" description="ABC transmembrane type-1" evidence="7">
    <location>
        <begin position="72"/>
        <end position="254"/>
    </location>
</feature>
<dbReference type="SUPFAM" id="SSF161098">
    <property type="entry name" value="MetI-like"/>
    <property type="match status" value="1"/>
</dbReference>
<evidence type="ECO:0000256" key="2">
    <source>
        <dbReference type="ARBA" id="ARBA00022448"/>
    </source>
</evidence>
<evidence type="ECO:0000256" key="3">
    <source>
        <dbReference type="ARBA" id="ARBA00022692"/>
    </source>
</evidence>
<evidence type="ECO:0000256" key="4">
    <source>
        <dbReference type="ARBA" id="ARBA00022989"/>
    </source>
</evidence>
<gene>
    <name evidence="8" type="ORF">SAMN05216377_101314</name>
</gene>
<comment type="subcellular location">
    <subcellularLocation>
        <location evidence="6">Cell membrane</location>
        <topology evidence="6">Multi-pass membrane protein</topology>
    </subcellularLocation>
    <subcellularLocation>
        <location evidence="1">Membrane</location>
        <topology evidence="1">Multi-pass membrane protein</topology>
    </subcellularLocation>
</comment>
<dbReference type="GO" id="GO:0055085">
    <property type="term" value="P:transmembrane transport"/>
    <property type="evidence" value="ECO:0007669"/>
    <property type="project" value="InterPro"/>
</dbReference>
<evidence type="ECO:0000313" key="9">
    <source>
        <dbReference type="Proteomes" id="UP000198967"/>
    </source>
</evidence>
<evidence type="ECO:0000313" key="8">
    <source>
        <dbReference type="EMBL" id="SDE60631.1"/>
    </source>
</evidence>